<protein>
    <submittedName>
        <fullName evidence="3">MFS domain-containing protein</fullName>
    </submittedName>
</protein>
<dbReference type="PANTHER" id="PTHR45757:SF23">
    <property type="entry name" value="MAJOR FACILITATOR SUPERFAMILY (MFS) PROFILE DOMAIN-CONTAINING PROTEIN"/>
    <property type="match status" value="1"/>
</dbReference>
<proteinExistence type="predicted"/>
<organism evidence="2 3">
    <name type="scientific">Steinernema glaseri</name>
    <dbReference type="NCBI Taxonomy" id="37863"/>
    <lineage>
        <taxon>Eukaryota</taxon>
        <taxon>Metazoa</taxon>
        <taxon>Ecdysozoa</taxon>
        <taxon>Nematoda</taxon>
        <taxon>Chromadorea</taxon>
        <taxon>Rhabditida</taxon>
        <taxon>Tylenchina</taxon>
        <taxon>Panagrolaimomorpha</taxon>
        <taxon>Strongyloidoidea</taxon>
        <taxon>Steinernematidae</taxon>
        <taxon>Steinernema</taxon>
    </lineage>
</organism>
<dbReference type="SUPFAM" id="SSF103473">
    <property type="entry name" value="MFS general substrate transporter"/>
    <property type="match status" value="1"/>
</dbReference>
<dbReference type="InterPro" id="IPR011701">
    <property type="entry name" value="MFS"/>
</dbReference>
<keyword evidence="1" id="KW-1133">Transmembrane helix</keyword>
<keyword evidence="1" id="KW-0812">Transmembrane</keyword>
<dbReference type="WBParaSite" id="L893_g23858.t1">
    <property type="protein sequence ID" value="L893_g23858.t1"/>
    <property type="gene ID" value="L893_g23858"/>
</dbReference>
<feature type="transmembrane region" description="Helical" evidence="1">
    <location>
        <begin position="308"/>
        <end position="326"/>
    </location>
</feature>
<dbReference type="Gene3D" id="1.20.1250.20">
    <property type="entry name" value="MFS general substrate transporter like domains"/>
    <property type="match status" value="2"/>
</dbReference>
<reference evidence="3" key="1">
    <citation type="submission" date="2016-11" db="UniProtKB">
        <authorList>
            <consortium name="WormBaseParasite"/>
        </authorList>
    </citation>
    <scope>IDENTIFICATION</scope>
</reference>
<feature type="transmembrane region" description="Helical" evidence="1">
    <location>
        <begin position="115"/>
        <end position="132"/>
    </location>
</feature>
<evidence type="ECO:0000313" key="3">
    <source>
        <dbReference type="WBParaSite" id="L893_g23858.t1"/>
    </source>
</evidence>
<feature type="transmembrane region" description="Helical" evidence="1">
    <location>
        <begin position="138"/>
        <end position="162"/>
    </location>
</feature>
<feature type="transmembrane region" description="Helical" evidence="1">
    <location>
        <begin position="338"/>
        <end position="358"/>
    </location>
</feature>
<name>A0A1I7Z8F1_9BILA</name>
<dbReference type="GO" id="GO:0016020">
    <property type="term" value="C:membrane"/>
    <property type="evidence" value="ECO:0007669"/>
    <property type="project" value="TreeGrafter"/>
</dbReference>
<evidence type="ECO:0000256" key="1">
    <source>
        <dbReference type="SAM" id="Phobius"/>
    </source>
</evidence>
<sequence>MKITPAGYTRTKEELWSSGLGLHCSTLSRRSAMKITPAGYTRTKEGFTFANKTRYAILVLTTLCLSIIQSNTLTLNFTIICMSPPSVSALEEEVGPRCEFRMAQWRSTRFGPRKVVSAYGVVSALSTALIPASAGMGFYYLVVMRFLQGTALSVCLNIVAYVTGQWSMLKTNAVFIACLSGFYQFGPIFTMPISGMLCSSSLGWPSVYYVHSVVTVILFVLFFYFYRDVPHMHRNVSARELGKIQRGKEDILHREPVPYKAILTSSAVWAVWIAAIGNFMGGVLPILYGPTYLNKVLGFPVEVTGLLAAVPQVFTFISKITAGIISDKATCCRPVVSVKVFNTIAVGGLGVFLIAVAYTPA</sequence>
<evidence type="ECO:0000313" key="2">
    <source>
        <dbReference type="Proteomes" id="UP000095287"/>
    </source>
</evidence>
<accession>A0A1I7Z8F1</accession>
<feature type="transmembrane region" description="Helical" evidence="1">
    <location>
        <begin position="206"/>
        <end position="226"/>
    </location>
</feature>
<dbReference type="InterPro" id="IPR036259">
    <property type="entry name" value="MFS_trans_sf"/>
</dbReference>
<dbReference type="Proteomes" id="UP000095287">
    <property type="component" value="Unplaced"/>
</dbReference>
<keyword evidence="1" id="KW-0472">Membrane</keyword>
<keyword evidence="2" id="KW-1185">Reference proteome</keyword>
<feature type="transmembrane region" description="Helical" evidence="1">
    <location>
        <begin position="267"/>
        <end position="288"/>
    </location>
</feature>
<dbReference type="AlphaFoldDB" id="A0A1I7Z8F1"/>
<dbReference type="GO" id="GO:0022857">
    <property type="term" value="F:transmembrane transporter activity"/>
    <property type="evidence" value="ECO:0007669"/>
    <property type="project" value="InterPro"/>
</dbReference>
<feature type="transmembrane region" description="Helical" evidence="1">
    <location>
        <begin position="174"/>
        <end position="194"/>
    </location>
</feature>
<dbReference type="PANTHER" id="PTHR45757">
    <property type="entry name" value="PROTEIN CBG23364-RELATED"/>
    <property type="match status" value="1"/>
</dbReference>
<dbReference type="Pfam" id="PF07690">
    <property type="entry name" value="MFS_1"/>
    <property type="match status" value="1"/>
</dbReference>